<dbReference type="InterPro" id="IPR034347">
    <property type="entry name" value="GST_Phi_C"/>
</dbReference>
<dbReference type="GO" id="GO:0004364">
    <property type="term" value="F:glutathione transferase activity"/>
    <property type="evidence" value="ECO:0007669"/>
    <property type="project" value="UniProtKB-EC"/>
</dbReference>
<evidence type="ECO:0000256" key="2">
    <source>
        <dbReference type="ARBA" id="ARBA00012452"/>
    </source>
</evidence>
<dbReference type="Pfam" id="PF00043">
    <property type="entry name" value="GST_C"/>
    <property type="match status" value="2"/>
</dbReference>
<dbReference type="Gene3D" id="3.40.30.10">
    <property type="entry name" value="Glutaredoxin"/>
    <property type="match status" value="2"/>
</dbReference>
<dbReference type="InterPro" id="IPR036282">
    <property type="entry name" value="Glutathione-S-Trfase_C_sf"/>
</dbReference>
<protein>
    <recommendedName>
        <fullName evidence="2">glutathione transferase</fullName>
        <ecNumber evidence="2">2.5.1.18</ecNumber>
    </recommendedName>
</protein>
<dbReference type="FunFam" id="3.40.30.10:FF:000016">
    <property type="entry name" value="Glutathione S-transferase F2"/>
    <property type="match status" value="1"/>
</dbReference>
<dbReference type="Proteomes" id="UP000287651">
    <property type="component" value="Unassembled WGS sequence"/>
</dbReference>
<dbReference type="PROSITE" id="PS50404">
    <property type="entry name" value="GST_NTER"/>
    <property type="match status" value="2"/>
</dbReference>
<evidence type="ECO:0000313" key="8">
    <source>
        <dbReference type="Proteomes" id="UP000287651"/>
    </source>
</evidence>
<dbReference type="InterPro" id="IPR004045">
    <property type="entry name" value="Glutathione_S-Trfase_N"/>
</dbReference>
<dbReference type="SUPFAM" id="SSF52833">
    <property type="entry name" value="Thioredoxin-like"/>
    <property type="match status" value="2"/>
</dbReference>
<dbReference type="GO" id="GO:0043295">
    <property type="term" value="F:glutathione binding"/>
    <property type="evidence" value="ECO:0007669"/>
    <property type="project" value="TreeGrafter"/>
</dbReference>
<dbReference type="PANTHER" id="PTHR43900:SF53">
    <property type="entry name" value="GLUTATHIONE TRANSFERASE"/>
    <property type="match status" value="1"/>
</dbReference>
<sequence length="455" mass="51972">MLKVFGQPVATDVARVLTCLFEKDLQFQIVRIDSFKGEHRVPEFLRLQASVVCLLLRSALQNPCGQVTFKDGDVTLVDSRDICRYISNKYEYKGNKALSGTGFLQRASIEQWLQAEAVSFEPPSSALVFQLAFAPALHIPPDEELIKQNEEKLSKVLDIYNSRLGESEYLTGDTFTLADLSHLPNSHYLTMSERGRKLFATRGNVARWSTAISARPSWKQVVEMQSERPVQEHPCALTMASVKVFGSPTSAEVARVLTCLFEKEIEFQLIRVDTFKGQKRLPEYLKLQVYIYEKLKNPYPNSRVICRHLAEKYVEQGNKDLLGSGTLERASIEQWLQTEAQNFDHPSSELVFNLAFAPLLGLVPDEEVIERSKKKLGQVLDIYEQRLDETKYLAGDKFTLADLSHLPNTQRLVSNKECRSLFTARKNVSKWWEAISRRASWKRVVEMQQEPPHIV</sequence>
<dbReference type="EMBL" id="AMZH03021614">
    <property type="protein sequence ID" value="RRT38039.1"/>
    <property type="molecule type" value="Genomic_DNA"/>
</dbReference>
<evidence type="ECO:0000313" key="7">
    <source>
        <dbReference type="EMBL" id="RRT38039.1"/>
    </source>
</evidence>
<dbReference type="GO" id="GO:0009635">
    <property type="term" value="P:response to herbicide"/>
    <property type="evidence" value="ECO:0007669"/>
    <property type="project" value="UniProtKB-ARBA"/>
</dbReference>
<dbReference type="PROSITE" id="PS50405">
    <property type="entry name" value="GST_CTER"/>
    <property type="match status" value="2"/>
</dbReference>
<evidence type="ECO:0000259" key="5">
    <source>
        <dbReference type="PROSITE" id="PS50404"/>
    </source>
</evidence>
<dbReference type="EC" id="2.5.1.18" evidence="2"/>
<dbReference type="GO" id="GO:0006749">
    <property type="term" value="P:glutathione metabolic process"/>
    <property type="evidence" value="ECO:0007669"/>
    <property type="project" value="TreeGrafter"/>
</dbReference>
<name>A0A426XEY4_ENSVE</name>
<proteinExistence type="inferred from homology"/>
<evidence type="ECO:0000259" key="6">
    <source>
        <dbReference type="PROSITE" id="PS50405"/>
    </source>
</evidence>
<comment type="catalytic activity">
    <reaction evidence="4">
        <text>RX + glutathione = an S-substituted glutathione + a halide anion + H(+)</text>
        <dbReference type="Rhea" id="RHEA:16437"/>
        <dbReference type="ChEBI" id="CHEBI:15378"/>
        <dbReference type="ChEBI" id="CHEBI:16042"/>
        <dbReference type="ChEBI" id="CHEBI:17792"/>
        <dbReference type="ChEBI" id="CHEBI:57925"/>
        <dbReference type="ChEBI" id="CHEBI:90779"/>
        <dbReference type="EC" id="2.5.1.18"/>
    </reaction>
</comment>
<dbReference type="InterPro" id="IPR036249">
    <property type="entry name" value="Thioredoxin-like_sf"/>
</dbReference>
<feature type="domain" description="GST N-terminal" evidence="5">
    <location>
        <begin position="1"/>
        <end position="94"/>
    </location>
</feature>
<dbReference type="AlphaFoldDB" id="A0A426XEY4"/>
<evidence type="ECO:0000256" key="4">
    <source>
        <dbReference type="ARBA" id="ARBA00047960"/>
    </source>
</evidence>
<evidence type="ECO:0000256" key="1">
    <source>
        <dbReference type="ARBA" id="ARBA00010128"/>
    </source>
</evidence>
<dbReference type="InterPro" id="IPR004046">
    <property type="entry name" value="GST_C"/>
</dbReference>
<dbReference type="InterPro" id="IPR010987">
    <property type="entry name" value="Glutathione-S-Trfase_C-like"/>
</dbReference>
<keyword evidence="3" id="KW-0808">Transferase</keyword>
<feature type="domain" description="GST C-terminal" evidence="6">
    <location>
        <begin position="102"/>
        <end position="230"/>
    </location>
</feature>
<comment type="caution">
    <text evidence="7">The sequence shown here is derived from an EMBL/GenBank/DDBJ whole genome shotgun (WGS) entry which is preliminary data.</text>
</comment>
<dbReference type="SUPFAM" id="SSF47616">
    <property type="entry name" value="GST C-terminal domain-like"/>
    <property type="match status" value="2"/>
</dbReference>
<accession>A0A426XEY4</accession>
<comment type="similarity">
    <text evidence="1">Belongs to the GST superfamily. Phi family.</text>
</comment>
<dbReference type="Gene3D" id="1.20.1050.10">
    <property type="match status" value="2"/>
</dbReference>
<dbReference type="GO" id="GO:0005737">
    <property type="term" value="C:cytoplasm"/>
    <property type="evidence" value="ECO:0007669"/>
    <property type="project" value="TreeGrafter"/>
</dbReference>
<dbReference type="PANTHER" id="PTHR43900">
    <property type="entry name" value="GLUTATHIONE S-TRANSFERASE RHO"/>
    <property type="match status" value="1"/>
</dbReference>
<evidence type="ECO:0000256" key="3">
    <source>
        <dbReference type="ARBA" id="ARBA00022679"/>
    </source>
</evidence>
<organism evidence="7 8">
    <name type="scientific">Ensete ventricosum</name>
    <name type="common">Abyssinian banana</name>
    <name type="synonym">Musa ensete</name>
    <dbReference type="NCBI Taxonomy" id="4639"/>
    <lineage>
        <taxon>Eukaryota</taxon>
        <taxon>Viridiplantae</taxon>
        <taxon>Streptophyta</taxon>
        <taxon>Embryophyta</taxon>
        <taxon>Tracheophyta</taxon>
        <taxon>Spermatophyta</taxon>
        <taxon>Magnoliopsida</taxon>
        <taxon>Liliopsida</taxon>
        <taxon>Zingiberales</taxon>
        <taxon>Musaceae</taxon>
        <taxon>Ensete</taxon>
    </lineage>
</organism>
<dbReference type="SFLD" id="SFLDS00019">
    <property type="entry name" value="Glutathione_Transferase_(cytos"/>
    <property type="match status" value="2"/>
</dbReference>
<dbReference type="InterPro" id="IPR040079">
    <property type="entry name" value="Glutathione_S-Trfase"/>
</dbReference>
<dbReference type="SFLD" id="SFLDG00358">
    <property type="entry name" value="Main_(cytGST)"/>
    <property type="match status" value="2"/>
</dbReference>
<dbReference type="FunFam" id="1.20.1050.10:FF:000004">
    <property type="entry name" value="Glutathione S-transferase F2"/>
    <property type="match status" value="2"/>
</dbReference>
<feature type="domain" description="GST N-terminal" evidence="5">
    <location>
        <begin position="240"/>
        <end position="317"/>
    </location>
</feature>
<dbReference type="CDD" id="cd03187">
    <property type="entry name" value="GST_C_Phi"/>
    <property type="match status" value="2"/>
</dbReference>
<feature type="domain" description="GST C-terminal" evidence="6">
    <location>
        <begin position="325"/>
        <end position="453"/>
    </location>
</feature>
<reference evidence="7 8" key="1">
    <citation type="journal article" date="2014" name="Agronomy (Basel)">
        <title>A Draft Genome Sequence for Ensete ventricosum, the Drought-Tolerant Tree Against Hunger.</title>
        <authorList>
            <person name="Harrison J."/>
            <person name="Moore K.A."/>
            <person name="Paszkiewicz K."/>
            <person name="Jones T."/>
            <person name="Grant M."/>
            <person name="Ambacheew D."/>
            <person name="Muzemil S."/>
            <person name="Studholme D.J."/>
        </authorList>
    </citation>
    <scope>NUCLEOTIDE SEQUENCE [LARGE SCALE GENOMIC DNA]</scope>
</reference>
<gene>
    <name evidence="7" type="ORF">B296_00050129</name>
</gene>